<evidence type="ECO:0000256" key="9">
    <source>
        <dbReference type="ARBA" id="ARBA00023098"/>
    </source>
</evidence>
<comment type="similarity">
    <text evidence="3 10">Belongs to the phospholipase D family. C2-PLD subfamily.</text>
</comment>
<sequence length="779" mass="87371">MTTYLLHGILHVTIFEADALVLSVAPRKDDTLPVLRQPETAGEVSNQLTSTPSNLYATVDLDKIRVGRTRIVSGTTANPVWGEKFRLYTSHTISEVVITVKENDSVGATLIGRGRIPAPDILKCQEIYAWYNLFKDDGSPVQSSDGVPSRVRVSTQFKPAVADDNWGKGVPWDFTGVPYTYNPMRTGCRVTLYQDAHMPDNFLPYIPIASEPYVREPTRTWEDVYNLINKAEHFVYITGWSVYTEITLVRDKERMIDGAEGVTLGQLLKSKASQGVTVNLMVWDDRTSGYWIHDGVMDTHDEDTAAFFKDSKVNCFLCPRNPDDALSIVQEMSIGLAFTHHQKTIILDAARDDSGQRHVVSFVGGIDLCDGRYDTQHHSLFGTLNGVHAQDFHQPNFADASLEIGGPREPWHDIHSKLEGPAAWDVLYNFEQRWRKQADDSIQERLLNIVDIPEIDQPSAVIEEDDSETWNVQIFRSIDGGAVVLPTSPDEAAKAGLVTGKNNVLDRSIQDAYINAIRRAKNFVYIENQYFIGSAFGWAKATDTPAINLIPIELARKIVSKIEAGERFAVYIVIPMWPEAVAESGTVQAILAWTIYTMKMMYKLIGNALHAKEGDNPSTSPKDYLNFYCLGNRETKRGWELQPSKSPAADSDYKLSQDARRFMIYVHAKQMIVDDEYIIIGSANINERSLNGARDTEIAMGSYQPNRLGQRAQVHGFRMSVWYEHLDEVCDMSGHLLPYPIAVDQDGNVTELPDFIDFPDTKGYVLGLESSYLPAMMTC</sequence>
<dbReference type="PROSITE" id="PS50035">
    <property type="entry name" value="PLD"/>
    <property type="match status" value="2"/>
</dbReference>
<dbReference type="Pfam" id="PF00614">
    <property type="entry name" value="PLDc"/>
    <property type="match status" value="1"/>
</dbReference>
<keyword evidence="5" id="KW-0677">Repeat</keyword>
<evidence type="ECO:0000256" key="6">
    <source>
        <dbReference type="ARBA" id="ARBA00022801"/>
    </source>
</evidence>
<keyword evidence="11" id="KW-0732">Signal</keyword>
<evidence type="ECO:0000256" key="5">
    <source>
        <dbReference type="ARBA" id="ARBA00022737"/>
    </source>
</evidence>
<dbReference type="InterPro" id="IPR024632">
    <property type="entry name" value="PLipase_D_C"/>
</dbReference>
<feature type="signal peptide" evidence="11">
    <location>
        <begin position="1"/>
        <end position="19"/>
    </location>
</feature>
<evidence type="ECO:0000256" key="11">
    <source>
        <dbReference type="SAM" id="SignalP"/>
    </source>
</evidence>
<dbReference type="GO" id="GO:0046872">
    <property type="term" value="F:metal ion binding"/>
    <property type="evidence" value="ECO:0007669"/>
    <property type="project" value="UniProtKB-KW"/>
</dbReference>
<comment type="catalytic activity">
    <reaction evidence="1 10">
        <text>a 1,2-diacyl-sn-glycero-3-phosphocholine + H2O = a 1,2-diacyl-sn-glycero-3-phosphate + choline + H(+)</text>
        <dbReference type="Rhea" id="RHEA:14445"/>
        <dbReference type="ChEBI" id="CHEBI:15354"/>
        <dbReference type="ChEBI" id="CHEBI:15377"/>
        <dbReference type="ChEBI" id="CHEBI:15378"/>
        <dbReference type="ChEBI" id="CHEBI:57643"/>
        <dbReference type="ChEBI" id="CHEBI:58608"/>
        <dbReference type="EC" id="3.1.4.4"/>
    </reaction>
</comment>
<dbReference type="PANTHER" id="PTHR18896:SF115">
    <property type="entry name" value="PHOSPHOLIPASE D ALPHA 1"/>
    <property type="match status" value="1"/>
</dbReference>
<feature type="domain" description="C2" evidence="12">
    <location>
        <begin position="1"/>
        <end position="131"/>
    </location>
</feature>
<dbReference type="EMBL" id="JBJQOH010000001">
    <property type="protein sequence ID" value="KAL3701172.1"/>
    <property type="molecule type" value="Genomic_DNA"/>
</dbReference>
<dbReference type="SMART" id="SM00239">
    <property type="entry name" value="C2"/>
    <property type="match status" value="1"/>
</dbReference>
<dbReference type="GO" id="GO:0016042">
    <property type="term" value="P:lipid catabolic process"/>
    <property type="evidence" value="ECO:0007669"/>
    <property type="project" value="UniProtKB-KW"/>
</dbReference>
<feature type="domain" description="PLD phosphodiesterase" evidence="13">
    <location>
        <begin position="336"/>
        <end position="372"/>
    </location>
</feature>
<comment type="caution">
    <text evidence="14">The sequence shown here is derived from an EMBL/GenBank/DDBJ whole genome shotgun (WGS) entry which is preliminary data.</text>
</comment>
<reference evidence="14 15" key="1">
    <citation type="submission" date="2024-09" db="EMBL/GenBank/DDBJ databases">
        <title>Chromosome-scale assembly of Riccia sorocarpa.</title>
        <authorList>
            <person name="Paukszto L."/>
        </authorList>
    </citation>
    <scope>NUCLEOTIDE SEQUENCE [LARGE SCALE GENOMIC DNA]</scope>
    <source>
        <strain evidence="14">LP-2024</strain>
        <tissue evidence="14">Aerial parts of the thallus</tissue>
    </source>
</reference>
<evidence type="ECO:0000256" key="10">
    <source>
        <dbReference type="PIRNR" id="PIRNR036470"/>
    </source>
</evidence>
<keyword evidence="8 10" id="KW-0442">Lipid degradation</keyword>
<keyword evidence="7 10" id="KW-0106">Calcium</keyword>
<dbReference type="EC" id="3.1.4.4" evidence="10"/>
<dbReference type="InterPro" id="IPR001736">
    <property type="entry name" value="PLipase_D/transphosphatidylase"/>
</dbReference>
<dbReference type="Pfam" id="PF00168">
    <property type="entry name" value="C2"/>
    <property type="match status" value="1"/>
</dbReference>
<accession>A0ABD3IG27</accession>
<evidence type="ECO:0000313" key="14">
    <source>
        <dbReference type="EMBL" id="KAL3701172.1"/>
    </source>
</evidence>
<dbReference type="InterPro" id="IPR000008">
    <property type="entry name" value="C2_dom"/>
</dbReference>
<comment type="cofactor">
    <cofactor evidence="2 10">
        <name>Ca(2+)</name>
        <dbReference type="ChEBI" id="CHEBI:29108"/>
    </cofactor>
</comment>
<dbReference type="PIRSF" id="PIRSF036470">
    <property type="entry name" value="PLD_plant"/>
    <property type="match status" value="1"/>
</dbReference>
<gene>
    <name evidence="14" type="ORF">R1sor_019194</name>
</gene>
<evidence type="ECO:0000256" key="2">
    <source>
        <dbReference type="ARBA" id="ARBA00001913"/>
    </source>
</evidence>
<dbReference type="SMART" id="SM00155">
    <property type="entry name" value="PLDc"/>
    <property type="match status" value="2"/>
</dbReference>
<organism evidence="14 15">
    <name type="scientific">Riccia sorocarpa</name>
    <dbReference type="NCBI Taxonomy" id="122646"/>
    <lineage>
        <taxon>Eukaryota</taxon>
        <taxon>Viridiplantae</taxon>
        <taxon>Streptophyta</taxon>
        <taxon>Embryophyta</taxon>
        <taxon>Marchantiophyta</taxon>
        <taxon>Marchantiopsida</taxon>
        <taxon>Marchantiidae</taxon>
        <taxon>Marchantiales</taxon>
        <taxon>Ricciaceae</taxon>
        <taxon>Riccia</taxon>
    </lineage>
</organism>
<dbReference type="AlphaFoldDB" id="A0ABD3IG27"/>
<proteinExistence type="inferred from homology"/>
<dbReference type="GO" id="GO:0004630">
    <property type="term" value="F:phospholipase D activity"/>
    <property type="evidence" value="ECO:0007669"/>
    <property type="project" value="UniProtKB-EC"/>
</dbReference>
<dbReference type="InterPro" id="IPR011402">
    <property type="entry name" value="PLipase_D_pln"/>
</dbReference>
<dbReference type="CDD" id="cd09139">
    <property type="entry name" value="PLDc_pPLD_like_1"/>
    <property type="match status" value="1"/>
</dbReference>
<feature type="chain" id="PRO_5044790842" description="Phospholipase D" evidence="11">
    <location>
        <begin position="20"/>
        <end position="779"/>
    </location>
</feature>
<protein>
    <recommendedName>
        <fullName evidence="10">Phospholipase D</fullName>
        <ecNumber evidence="10">3.1.4.4</ecNumber>
    </recommendedName>
</protein>
<dbReference type="InterPro" id="IPR015679">
    <property type="entry name" value="PLipase_D_fam"/>
</dbReference>
<evidence type="ECO:0000259" key="12">
    <source>
        <dbReference type="PROSITE" id="PS50004"/>
    </source>
</evidence>
<dbReference type="Gene3D" id="2.60.40.150">
    <property type="entry name" value="C2 domain"/>
    <property type="match status" value="1"/>
</dbReference>
<evidence type="ECO:0000256" key="8">
    <source>
        <dbReference type="ARBA" id="ARBA00022963"/>
    </source>
</evidence>
<evidence type="ECO:0000259" key="13">
    <source>
        <dbReference type="PROSITE" id="PS50035"/>
    </source>
</evidence>
<dbReference type="SUPFAM" id="SSF56024">
    <property type="entry name" value="Phospholipase D/nuclease"/>
    <property type="match status" value="2"/>
</dbReference>
<evidence type="ECO:0000256" key="3">
    <source>
        <dbReference type="ARBA" id="ARBA00010683"/>
    </source>
</evidence>
<evidence type="ECO:0000256" key="4">
    <source>
        <dbReference type="ARBA" id="ARBA00022723"/>
    </source>
</evidence>
<keyword evidence="4" id="KW-0479">Metal-binding</keyword>
<evidence type="ECO:0000256" key="7">
    <source>
        <dbReference type="ARBA" id="ARBA00022837"/>
    </source>
</evidence>
<name>A0ABD3IG27_9MARC</name>
<dbReference type="Proteomes" id="UP001633002">
    <property type="component" value="Unassembled WGS sequence"/>
</dbReference>
<dbReference type="PANTHER" id="PTHR18896">
    <property type="entry name" value="PHOSPHOLIPASE D"/>
    <property type="match status" value="1"/>
</dbReference>
<comment type="function">
    <text evidence="10">Hydrolyzes glycerol-phospholipids at the terminal phosphodiesteric bond.</text>
</comment>
<feature type="domain" description="PLD phosphodiesterase" evidence="13">
    <location>
        <begin position="662"/>
        <end position="689"/>
    </location>
</feature>
<dbReference type="Pfam" id="PF12357">
    <property type="entry name" value="PLD_C"/>
    <property type="match status" value="1"/>
</dbReference>
<dbReference type="SUPFAM" id="SSF49562">
    <property type="entry name" value="C2 domain (Calcium/lipid-binding domain, CaLB)"/>
    <property type="match status" value="1"/>
</dbReference>
<dbReference type="InterPro" id="IPR035892">
    <property type="entry name" value="C2_domain_sf"/>
</dbReference>
<keyword evidence="9" id="KW-0443">Lipid metabolism</keyword>
<keyword evidence="6 10" id="KW-0378">Hydrolase</keyword>
<keyword evidence="15" id="KW-1185">Reference proteome</keyword>
<evidence type="ECO:0000313" key="15">
    <source>
        <dbReference type="Proteomes" id="UP001633002"/>
    </source>
</evidence>
<dbReference type="Gene3D" id="3.30.870.10">
    <property type="entry name" value="Endonuclease Chain A"/>
    <property type="match status" value="2"/>
</dbReference>
<dbReference type="PROSITE" id="PS50004">
    <property type="entry name" value="C2"/>
    <property type="match status" value="1"/>
</dbReference>
<evidence type="ECO:0000256" key="1">
    <source>
        <dbReference type="ARBA" id="ARBA00000798"/>
    </source>
</evidence>